<evidence type="ECO:0000256" key="6">
    <source>
        <dbReference type="RuleBase" id="RU003983"/>
    </source>
</evidence>
<evidence type="ECO:0000256" key="7">
    <source>
        <dbReference type="SAM" id="MobiDB-lite"/>
    </source>
</evidence>
<feature type="domain" description="Peptidase M48" evidence="9">
    <location>
        <begin position="91"/>
        <end position="241"/>
    </location>
</feature>
<protein>
    <submittedName>
        <fullName evidence="10">M48 family metalloprotease</fullName>
        <ecNumber evidence="10">3.4.24.-</ecNumber>
    </submittedName>
</protein>
<dbReference type="Proteomes" id="UP001198701">
    <property type="component" value="Unassembled WGS sequence"/>
</dbReference>
<organism evidence="10 11">
    <name type="scientific">Massilia agrisoli</name>
    <dbReference type="NCBI Taxonomy" id="2892444"/>
    <lineage>
        <taxon>Bacteria</taxon>
        <taxon>Pseudomonadati</taxon>
        <taxon>Pseudomonadota</taxon>
        <taxon>Betaproteobacteria</taxon>
        <taxon>Burkholderiales</taxon>
        <taxon>Oxalobacteraceae</taxon>
        <taxon>Telluria group</taxon>
        <taxon>Massilia</taxon>
    </lineage>
</organism>
<name>A0ABS8IU28_9BURK</name>
<dbReference type="PANTHER" id="PTHR22726:SF8">
    <property type="entry name" value="METALLOPROTEASE YCAL"/>
    <property type="match status" value="1"/>
</dbReference>
<comment type="caution">
    <text evidence="10">The sequence shown here is derived from an EMBL/GenBank/DDBJ whole genome shotgun (WGS) entry which is preliminary data.</text>
</comment>
<keyword evidence="1 6" id="KW-0645">Protease</keyword>
<evidence type="ECO:0000256" key="3">
    <source>
        <dbReference type="ARBA" id="ARBA00022801"/>
    </source>
</evidence>
<dbReference type="Pfam" id="PF01435">
    <property type="entry name" value="Peptidase_M48"/>
    <property type="match status" value="1"/>
</dbReference>
<dbReference type="EMBL" id="JAJHPV010000013">
    <property type="protein sequence ID" value="MCC6072127.1"/>
    <property type="molecule type" value="Genomic_DNA"/>
</dbReference>
<evidence type="ECO:0000313" key="10">
    <source>
        <dbReference type="EMBL" id="MCC6072127.1"/>
    </source>
</evidence>
<evidence type="ECO:0000256" key="4">
    <source>
        <dbReference type="ARBA" id="ARBA00022833"/>
    </source>
</evidence>
<dbReference type="RefSeq" id="WP_229432985.1">
    <property type="nucleotide sequence ID" value="NZ_JAJHPV010000013.1"/>
</dbReference>
<keyword evidence="2" id="KW-0479">Metal-binding</keyword>
<comment type="cofactor">
    <cofactor evidence="6">
        <name>Zn(2+)</name>
        <dbReference type="ChEBI" id="CHEBI:29105"/>
    </cofactor>
    <text evidence="6">Binds 1 zinc ion per subunit.</text>
</comment>
<dbReference type="EC" id="3.4.24.-" evidence="10"/>
<keyword evidence="11" id="KW-1185">Reference proteome</keyword>
<keyword evidence="5 6" id="KW-0482">Metalloprotease</keyword>
<keyword evidence="4 6" id="KW-0862">Zinc</keyword>
<accession>A0ABS8IU28</accession>
<reference evidence="10 11" key="1">
    <citation type="submission" date="2021-11" db="EMBL/GenBank/DDBJ databases">
        <authorList>
            <person name="Huq M.A."/>
        </authorList>
    </citation>
    <scope>NUCLEOTIDE SEQUENCE [LARGE SCALE GENOMIC DNA]</scope>
    <source>
        <strain evidence="10 11">MAHUQ-52</strain>
    </source>
</reference>
<dbReference type="PANTHER" id="PTHR22726">
    <property type="entry name" value="METALLOENDOPEPTIDASE OMA1"/>
    <property type="match status" value="1"/>
</dbReference>
<dbReference type="InterPro" id="IPR001915">
    <property type="entry name" value="Peptidase_M48"/>
</dbReference>
<evidence type="ECO:0000256" key="1">
    <source>
        <dbReference type="ARBA" id="ARBA00022670"/>
    </source>
</evidence>
<dbReference type="GO" id="GO:0008237">
    <property type="term" value="F:metallopeptidase activity"/>
    <property type="evidence" value="ECO:0007669"/>
    <property type="project" value="UniProtKB-KW"/>
</dbReference>
<feature type="compositionally biased region" description="Basic and acidic residues" evidence="7">
    <location>
        <begin position="234"/>
        <end position="248"/>
    </location>
</feature>
<dbReference type="Gene3D" id="3.30.2010.10">
    <property type="entry name" value="Metalloproteases ('zincins'), catalytic domain"/>
    <property type="match status" value="1"/>
</dbReference>
<gene>
    <name evidence="10" type="ORF">LMJ30_14320</name>
</gene>
<feature type="signal peptide" evidence="8">
    <location>
        <begin position="1"/>
        <end position="22"/>
    </location>
</feature>
<evidence type="ECO:0000259" key="9">
    <source>
        <dbReference type="Pfam" id="PF01435"/>
    </source>
</evidence>
<evidence type="ECO:0000313" key="11">
    <source>
        <dbReference type="Proteomes" id="UP001198701"/>
    </source>
</evidence>
<keyword evidence="8" id="KW-0732">Signal</keyword>
<feature type="chain" id="PRO_5046899079" evidence="8">
    <location>
        <begin position="23"/>
        <end position="248"/>
    </location>
</feature>
<dbReference type="InterPro" id="IPR051156">
    <property type="entry name" value="Mito/Outer_Membr_Metalloprot"/>
</dbReference>
<keyword evidence="3 6" id="KW-0378">Hydrolase</keyword>
<evidence type="ECO:0000256" key="8">
    <source>
        <dbReference type="SAM" id="SignalP"/>
    </source>
</evidence>
<feature type="region of interest" description="Disordered" evidence="7">
    <location>
        <begin position="221"/>
        <end position="248"/>
    </location>
</feature>
<proteinExistence type="inferred from homology"/>
<evidence type="ECO:0000256" key="5">
    <source>
        <dbReference type="ARBA" id="ARBA00023049"/>
    </source>
</evidence>
<evidence type="ECO:0000256" key="2">
    <source>
        <dbReference type="ARBA" id="ARBA00022723"/>
    </source>
</evidence>
<comment type="similarity">
    <text evidence="6">Belongs to the peptidase M48 family.</text>
</comment>
<sequence>MQSTARSAALALLLFAAGTASATDLGNLFSAGKDLAKAASLSDQDIIDGSRHMMEQLDQQAPLAAAGSKYARRLAKLTAGLENEDGLTLNFAVYESPEVNAFATPDGSIRVFAGLMDIMSDDELRGVIGHEIGHAKLGHAKAQMKKALLLSAGTKLAGASGSVAGRAVAANAETIKAFGKAQFSQADEAASDDYGFEFMKKRQYDVNAMSTAFGKLAKMEKGGGNSLMASHPDSASRARRMADKAKQP</sequence>